<evidence type="ECO:0000313" key="2">
    <source>
        <dbReference type="EMBL" id="KAK3358702.1"/>
    </source>
</evidence>
<keyword evidence="3" id="KW-1185">Reference proteome</keyword>
<protein>
    <recommendedName>
        <fullName evidence="1">Protein kinase domain-containing protein</fullName>
    </recommendedName>
</protein>
<dbReference type="InterPro" id="IPR000719">
    <property type="entry name" value="Prot_kinase_dom"/>
</dbReference>
<reference evidence="2" key="1">
    <citation type="journal article" date="2023" name="Mol. Phylogenet. Evol.">
        <title>Genome-scale phylogeny and comparative genomics of the fungal order Sordariales.</title>
        <authorList>
            <person name="Hensen N."/>
            <person name="Bonometti L."/>
            <person name="Westerberg I."/>
            <person name="Brannstrom I.O."/>
            <person name="Guillou S."/>
            <person name="Cros-Aarteil S."/>
            <person name="Calhoun S."/>
            <person name="Haridas S."/>
            <person name="Kuo A."/>
            <person name="Mondo S."/>
            <person name="Pangilinan J."/>
            <person name="Riley R."/>
            <person name="LaButti K."/>
            <person name="Andreopoulos B."/>
            <person name="Lipzen A."/>
            <person name="Chen C."/>
            <person name="Yan M."/>
            <person name="Daum C."/>
            <person name="Ng V."/>
            <person name="Clum A."/>
            <person name="Steindorff A."/>
            <person name="Ohm R.A."/>
            <person name="Martin F."/>
            <person name="Silar P."/>
            <person name="Natvig D.O."/>
            <person name="Lalanne C."/>
            <person name="Gautier V."/>
            <person name="Ament-Velasquez S.L."/>
            <person name="Kruys A."/>
            <person name="Hutchinson M.I."/>
            <person name="Powell A.J."/>
            <person name="Barry K."/>
            <person name="Miller A.N."/>
            <person name="Grigoriev I.V."/>
            <person name="Debuchy R."/>
            <person name="Gladieux P."/>
            <person name="Hiltunen Thoren M."/>
            <person name="Johannesson H."/>
        </authorList>
    </citation>
    <scope>NUCLEOTIDE SEQUENCE</scope>
    <source>
        <strain evidence="2">CBS 955.72</strain>
    </source>
</reference>
<dbReference type="GO" id="GO:0005524">
    <property type="term" value="F:ATP binding"/>
    <property type="evidence" value="ECO:0007669"/>
    <property type="project" value="InterPro"/>
</dbReference>
<dbReference type="InterPro" id="IPR011009">
    <property type="entry name" value="Kinase-like_dom_sf"/>
</dbReference>
<evidence type="ECO:0000259" key="1">
    <source>
        <dbReference type="PROSITE" id="PS50011"/>
    </source>
</evidence>
<dbReference type="Proteomes" id="UP001275084">
    <property type="component" value="Unassembled WGS sequence"/>
</dbReference>
<dbReference type="EMBL" id="JAUIQD010000002">
    <property type="protein sequence ID" value="KAK3358702.1"/>
    <property type="molecule type" value="Genomic_DNA"/>
</dbReference>
<dbReference type="GO" id="GO:0004672">
    <property type="term" value="F:protein kinase activity"/>
    <property type="evidence" value="ECO:0007669"/>
    <property type="project" value="InterPro"/>
</dbReference>
<gene>
    <name evidence="2" type="ORF">B0T25DRAFT_599517</name>
</gene>
<accession>A0AAJ0MH85</accession>
<comment type="caution">
    <text evidence="2">The sequence shown here is derived from an EMBL/GenBank/DDBJ whole genome shotgun (WGS) entry which is preliminary data.</text>
</comment>
<reference evidence="2" key="2">
    <citation type="submission" date="2023-06" db="EMBL/GenBank/DDBJ databases">
        <authorList>
            <consortium name="Lawrence Berkeley National Laboratory"/>
            <person name="Haridas S."/>
            <person name="Hensen N."/>
            <person name="Bonometti L."/>
            <person name="Westerberg I."/>
            <person name="Brannstrom I.O."/>
            <person name="Guillou S."/>
            <person name="Cros-Aarteil S."/>
            <person name="Calhoun S."/>
            <person name="Kuo A."/>
            <person name="Mondo S."/>
            <person name="Pangilinan J."/>
            <person name="Riley R."/>
            <person name="Labutti K."/>
            <person name="Andreopoulos B."/>
            <person name="Lipzen A."/>
            <person name="Chen C."/>
            <person name="Yanf M."/>
            <person name="Daum C."/>
            <person name="Ng V."/>
            <person name="Clum A."/>
            <person name="Steindorff A."/>
            <person name="Ohm R."/>
            <person name="Martin F."/>
            <person name="Silar P."/>
            <person name="Natvig D."/>
            <person name="Lalanne C."/>
            <person name="Gautier V."/>
            <person name="Ament-Velasquez S.L."/>
            <person name="Kruys A."/>
            <person name="Hutchinson M.I."/>
            <person name="Powell A.J."/>
            <person name="Barry K."/>
            <person name="Miller A.N."/>
            <person name="Grigoriev I.V."/>
            <person name="Debuchy R."/>
            <person name="Gladieux P."/>
            <person name="Thoren M.H."/>
            <person name="Johannesson H."/>
        </authorList>
    </citation>
    <scope>NUCLEOTIDE SEQUENCE</scope>
    <source>
        <strain evidence="2">CBS 955.72</strain>
    </source>
</reference>
<organism evidence="2 3">
    <name type="scientific">Lasiosphaeria hispida</name>
    <dbReference type="NCBI Taxonomy" id="260671"/>
    <lineage>
        <taxon>Eukaryota</taxon>
        <taxon>Fungi</taxon>
        <taxon>Dikarya</taxon>
        <taxon>Ascomycota</taxon>
        <taxon>Pezizomycotina</taxon>
        <taxon>Sordariomycetes</taxon>
        <taxon>Sordariomycetidae</taxon>
        <taxon>Sordariales</taxon>
        <taxon>Lasiosphaeriaceae</taxon>
        <taxon>Lasiosphaeria</taxon>
    </lineage>
</organism>
<dbReference type="SUPFAM" id="SSF56112">
    <property type="entry name" value="Protein kinase-like (PK-like)"/>
    <property type="match status" value="1"/>
</dbReference>
<feature type="domain" description="Protein kinase" evidence="1">
    <location>
        <begin position="58"/>
        <end position="405"/>
    </location>
</feature>
<dbReference type="Gene3D" id="1.10.510.10">
    <property type="entry name" value="Transferase(Phosphotransferase) domain 1"/>
    <property type="match status" value="1"/>
</dbReference>
<sequence length="453" mass="51317">MPGTHTVSPSCPKQQTLLLFPLRRPEIESRRNLCQDPHHEATQYLQDRPEGFIFMGLLKRSKKVWVGLFQAVGKPNELVVIKKMVGEVAFTLTRDKMTPSEVMISSMTDPLVRRQLPLNSRLTTFPRMLAFQIHRDGPRYRRDLDATLVYKYYNGGTLFDLVERYKARRQQIPEGFIWHVILLIAQTLSYLHTGRTAAWAKPEGAGDRSRWTPIVHFDAHLVNIWLHYPTAAEKEQDPRLGVFTESLPQVILGDYGYAFQADRVHSEVLLASKLLVGLPERETWGDKAYFGAVILHMLFASDRGLPVSIDFSGGDVSGALDARAQLYQAVRELEGGGRGRSRAPRALAGYSRDLLDIGLMFEPLTPLTRDPGPQVHLRDTLPDQWNKWPANKFVYRSLVAMAIRFCGLETASPSFFYIPPLPSSTGFSHQKKINSTGIYEEAITRRSQVSQVE</sequence>
<dbReference type="PROSITE" id="PS50011">
    <property type="entry name" value="PROTEIN_KINASE_DOM"/>
    <property type="match status" value="1"/>
</dbReference>
<dbReference type="AlphaFoldDB" id="A0AAJ0MH85"/>
<proteinExistence type="predicted"/>
<evidence type="ECO:0000313" key="3">
    <source>
        <dbReference type="Proteomes" id="UP001275084"/>
    </source>
</evidence>
<name>A0AAJ0MH85_9PEZI</name>